<evidence type="ECO:0000259" key="5">
    <source>
        <dbReference type="PROSITE" id="PS00631"/>
    </source>
</evidence>
<comment type="caution">
    <text evidence="6">The sequence shown here is derived from an EMBL/GenBank/DDBJ whole genome shotgun (WGS) entry which is preliminary data.</text>
</comment>
<dbReference type="PANTHER" id="PTHR11963">
    <property type="entry name" value="LEUCINE AMINOPEPTIDASE-RELATED"/>
    <property type="match status" value="1"/>
</dbReference>
<proteinExistence type="inferred from homology"/>
<dbReference type="InterPro" id="IPR011356">
    <property type="entry name" value="Leucine_aapep/pepB"/>
</dbReference>
<dbReference type="PROSITE" id="PS00631">
    <property type="entry name" value="CYTOSOL_AP"/>
    <property type="match status" value="1"/>
</dbReference>
<keyword evidence="4" id="KW-0378">Hydrolase</keyword>
<dbReference type="SUPFAM" id="SSF53187">
    <property type="entry name" value="Zn-dependent exopeptidases"/>
    <property type="match status" value="1"/>
</dbReference>
<dbReference type="NCBIfam" id="NF002073">
    <property type="entry name" value="PRK00913.1-2"/>
    <property type="match status" value="1"/>
</dbReference>
<dbReference type="AlphaFoldDB" id="A0A7D8UZR9"/>
<dbReference type="PANTHER" id="PTHR11963:SF23">
    <property type="entry name" value="CYTOSOL AMINOPEPTIDASE"/>
    <property type="match status" value="1"/>
</dbReference>
<dbReference type="EMBL" id="QKWK01000011">
    <property type="protein sequence ID" value="TXT06011.1"/>
    <property type="molecule type" value="Genomic_DNA"/>
</dbReference>
<evidence type="ECO:0000313" key="6">
    <source>
        <dbReference type="EMBL" id="TXT06011.1"/>
    </source>
</evidence>
<dbReference type="Proteomes" id="UP000473826">
    <property type="component" value="Unassembled WGS sequence"/>
</dbReference>
<dbReference type="GO" id="GO:0006508">
    <property type="term" value="P:proteolysis"/>
    <property type="evidence" value="ECO:0007669"/>
    <property type="project" value="UniProtKB-KW"/>
</dbReference>
<protein>
    <recommendedName>
        <fullName evidence="5">Cytosol aminopeptidase domain-containing protein</fullName>
    </recommendedName>
</protein>
<evidence type="ECO:0000256" key="2">
    <source>
        <dbReference type="ARBA" id="ARBA00022438"/>
    </source>
</evidence>
<name>A0A7D8UZR9_VANHU</name>
<evidence type="ECO:0000256" key="3">
    <source>
        <dbReference type="ARBA" id="ARBA00022670"/>
    </source>
</evidence>
<accession>A0A7D8UZR9</accession>
<evidence type="ECO:0000313" key="7">
    <source>
        <dbReference type="Proteomes" id="UP000473826"/>
    </source>
</evidence>
<dbReference type="Gene3D" id="3.40.630.10">
    <property type="entry name" value="Zn peptidases"/>
    <property type="match status" value="1"/>
</dbReference>
<keyword evidence="3" id="KW-0645">Protease</keyword>
<keyword evidence="7" id="KW-1185">Reference proteome</keyword>
<dbReference type="InterPro" id="IPR000819">
    <property type="entry name" value="Peptidase_M17_C"/>
</dbReference>
<dbReference type="Pfam" id="PF00883">
    <property type="entry name" value="Peptidase_M17"/>
    <property type="match status" value="1"/>
</dbReference>
<gene>
    <name evidence="6" type="ORF">VHUM_03772</name>
</gene>
<dbReference type="GO" id="GO:0030145">
    <property type="term" value="F:manganese ion binding"/>
    <property type="evidence" value="ECO:0007669"/>
    <property type="project" value="InterPro"/>
</dbReference>
<sequence length="377" mass="39277">MLPTDSAENLNAVTEGAALGAYVFSEYKTQGKTQAAKNVAIATNVDNASDVVSRADVLTKHVKAARRLVSTPGNVLYPETFVENVNTAAQGVNGVTVEVWDEKRLEEEGMNLILGVGRGSSRPPRLVKVAYASDKAKGHIALVGKGITFDSGGLSLKPSASMVTMKSDMAGAAAVLHAALAAAELGLDTSVTAWLCLAENMPDGNAQRVDDIWTSYAGYTVEVTNTDAEGRLVMADGLAKAVQENPDLVYDIATLTGAQVTALGNRVAGLMGDDPAIAAARTASEATGEGFWAMPFPEEMFADMVSPVADYRNTGASDGGMLKGGIFLKPFAGNATWGHLDIAGPAFNSLAAHGYTPIQGTGFGVRTLVKIAETYSK</sequence>
<organism evidence="6 7">
    <name type="scientific">Vanrija humicola</name>
    <name type="common">Yeast</name>
    <name type="synonym">Cryptococcus humicola</name>
    <dbReference type="NCBI Taxonomy" id="5417"/>
    <lineage>
        <taxon>Eukaryota</taxon>
        <taxon>Fungi</taxon>
        <taxon>Dikarya</taxon>
        <taxon>Basidiomycota</taxon>
        <taxon>Agaricomycotina</taxon>
        <taxon>Tremellomycetes</taxon>
        <taxon>Trichosporonales</taxon>
        <taxon>Trichosporonaceae</taxon>
        <taxon>Vanrija</taxon>
    </lineage>
</organism>
<reference evidence="6 7" key="1">
    <citation type="journal article" date="2019" name="PLoS Genet.">
        <title>Convergent evolution of linked mating-type loci in basidiomycete fungi.</title>
        <authorList>
            <person name="Sun S."/>
            <person name="Coelho M.A."/>
            <person name="Heitman J."/>
            <person name="Nowrousian M."/>
        </authorList>
    </citation>
    <scope>NUCLEOTIDE SEQUENCE [LARGE SCALE GENOMIC DNA]</scope>
    <source>
        <strain evidence="6 7">CBS 4282</strain>
    </source>
</reference>
<keyword evidence="2" id="KW-0031">Aminopeptidase</keyword>
<dbReference type="InterPro" id="IPR043472">
    <property type="entry name" value="Macro_dom-like"/>
</dbReference>
<feature type="domain" description="Cytosol aminopeptidase" evidence="5">
    <location>
        <begin position="225"/>
        <end position="232"/>
    </location>
</feature>
<dbReference type="CDD" id="cd00433">
    <property type="entry name" value="Peptidase_M17"/>
    <property type="match status" value="1"/>
</dbReference>
<evidence type="ECO:0000256" key="4">
    <source>
        <dbReference type="ARBA" id="ARBA00022801"/>
    </source>
</evidence>
<dbReference type="GO" id="GO:0070006">
    <property type="term" value="F:metalloaminopeptidase activity"/>
    <property type="evidence" value="ECO:0007669"/>
    <property type="project" value="InterPro"/>
</dbReference>
<evidence type="ECO:0000256" key="1">
    <source>
        <dbReference type="ARBA" id="ARBA00009528"/>
    </source>
</evidence>
<dbReference type="OrthoDB" id="412814at2759"/>
<dbReference type="GO" id="GO:0005737">
    <property type="term" value="C:cytoplasm"/>
    <property type="evidence" value="ECO:0007669"/>
    <property type="project" value="InterPro"/>
</dbReference>
<dbReference type="Gene3D" id="3.40.220.10">
    <property type="entry name" value="Leucine Aminopeptidase, subunit E, domain 1"/>
    <property type="match status" value="1"/>
</dbReference>
<dbReference type="PRINTS" id="PR00481">
    <property type="entry name" value="LAMNOPPTDASE"/>
</dbReference>
<comment type="similarity">
    <text evidence="1">Belongs to the peptidase M17 family.</text>
</comment>